<dbReference type="KEGG" id="tse:THMIRHAS_15950"/>
<keyword evidence="2" id="KW-1185">Reference proteome</keyword>
<dbReference type="AlphaFoldDB" id="A0A6F8PVP5"/>
<dbReference type="EMBL" id="AP021889">
    <property type="protein sequence ID" value="BBP46222.1"/>
    <property type="molecule type" value="Genomic_DNA"/>
</dbReference>
<dbReference type="Proteomes" id="UP000501726">
    <property type="component" value="Chromosome"/>
</dbReference>
<organism evidence="1 2">
    <name type="scientific">Thiosulfatimonas sediminis</name>
    <dbReference type="NCBI Taxonomy" id="2675054"/>
    <lineage>
        <taxon>Bacteria</taxon>
        <taxon>Pseudomonadati</taxon>
        <taxon>Pseudomonadota</taxon>
        <taxon>Gammaproteobacteria</taxon>
        <taxon>Thiotrichales</taxon>
        <taxon>Piscirickettsiaceae</taxon>
        <taxon>Thiosulfatimonas</taxon>
    </lineage>
</organism>
<proteinExistence type="predicted"/>
<evidence type="ECO:0000313" key="1">
    <source>
        <dbReference type="EMBL" id="BBP46222.1"/>
    </source>
</evidence>
<evidence type="ECO:0000313" key="2">
    <source>
        <dbReference type="Proteomes" id="UP000501726"/>
    </source>
</evidence>
<reference evidence="2" key="1">
    <citation type="submission" date="2019-11" db="EMBL/GenBank/DDBJ databases">
        <title>Isolation and characterization of two novel species in the genus Thiomicrorhabdus.</title>
        <authorList>
            <person name="Mochizuki J."/>
            <person name="Kojima H."/>
            <person name="Fukui M."/>
        </authorList>
    </citation>
    <scope>NUCLEOTIDE SEQUENCE [LARGE SCALE GENOMIC DNA]</scope>
    <source>
        <strain evidence="2">aks77</strain>
    </source>
</reference>
<gene>
    <name evidence="1" type="ORF">THMIRHAS_15950</name>
</gene>
<protein>
    <submittedName>
        <fullName evidence="1">Uncharacterized protein</fullName>
    </submittedName>
</protein>
<name>A0A6F8PVP5_9GAMM</name>
<accession>A0A6F8PVP5</accession>
<sequence length="174" mass="20759">MARWFVKDSAKETIQLHQSQTEFSWHGYQKQVIRPSGSQKKDKFTTYQVANQELLYLEKNLKFTWSPGLFDSTSIVYAIQWYAKQHRDLNQAKLQLHVGKKQYPLHFSEQYQAAMVQLGYGRSAAEKFRFGNQRYEIDLWLLPQVEYFPGKVRIYDREEKQTLLLTLQKLPKFN</sequence>